<dbReference type="RefSeq" id="WP_344438490.1">
    <property type="nucleotide sequence ID" value="NZ_BAAASL010000023.1"/>
</dbReference>
<evidence type="ECO:0000256" key="1">
    <source>
        <dbReference type="ARBA" id="ARBA00008007"/>
    </source>
</evidence>
<dbReference type="Gene3D" id="3.40.50.2020">
    <property type="match status" value="1"/>
</dbReference>
<name>A0ABN3U3Z0_9ACTN</name>
<comment type="similarity">
    <text evidence="1">Belongs to the ComF/GntX family.</text>
</comment>
<dbReference type="PANTHER" id="PTHR47505:SF1">
    <property type="entry name" value="DNA UTILIZATION PROTEIN YHGH"/>
    <property type="match status" value="1"/>
</dbReference>
<gene>
    <name evidence="3" type="ORF">GCM10010315_51890</name>
</gene>
<feature type="domain" description="Phosphoribosyltransferase" evidence="2">
    <location>
        <begin position="192"/>
        <end position="236"/>
    </location>
</feature>
<dbReference type="CDD" id="cd06223">
    <property type="entry name" value="PRTases_typeI"/>
    <property type="match status" value="1"/>
</dbReference>
<organism evidence="3 4">
    <name type="scientific">Streptomyces luteosporeus</name>
    <dbReference type="NCBI Taxonomy" id="173856"/>
    <lineage>
        <taxon>Bacteria</taxon>
        <taxon>Bacillati</taxon>
        <taxon>Actinomycetota</taxon>
        <taxon>Actinomycetes</taxon>
        <taxon>Kitasatosporales</taxon>
        <taxon>Streptomycetaceae</taxon>
        <taxon>Streptomyces</taxon>
    </lineage>
</organism>
<dbReference type="EMBL" id="BAAASL010000023">
    <property type="protein sequence ID" value="GAA2723763.1"/>
    <property type="molecule type" value="Genomic_DNA"/>
</dbReference>
<dbReference type="InterPro" id="IPR000836">
    <property type="entry name" value="PRTase_dom"/>
</dbReference>
<proteinExistence type="inferred from homology"/>
<evidence type="ECO:0000313" key="3">
    <source>
        <dbReference type="EMBL" id="GAA2723763.1"/>
    </source>
</evidence>
<dbReference type="SUPFAM" id="SSF53271">
    <property type="entry name" value="PRTase-like"/>
    <property type="match status" value="1"/>
</dbReference>
<comment type="caution">
    <text evidence="3">The sequence shown here is derived from an EMBL/GenBank/DDBJ whole genome shotgun (WGS) entry which is preliminary data.</text>
</comment>
<sequence length="267" mass="27639">MHGLWQEIAGLVLPAECAGCGLPRSVLCDRCRAELCGRQPERVWPQPRPAGLPPVHAAARYGGAVRAVLLAHKERGRLGLAEPLGAALAGAAAMAGARGRAGGVRGRGGPLLLVPVPSARRAVAGRGHDAGRRIALAAARALRAGGLPARVVPGLRLRRAVADQSGLGAQQRRANVTGAMGVAAGVERLWRPGRPVVLVDDLMTTGASLVEAARALRACGGDVAGAAVVAAVPRLAGFHRRETGTDRERPAFLRETARKHLNGGTWR</sequence>
<dbReference type="InterPro" id="IPR029057">
    <property type="entry name" value="PRTase-like"/>
</dbReference>
<dbReference type="InterPro" id="IPR051910">
    <property type="entry name" value="ComF/GntX_DNA_util-trans"/>
</dbReference>
<dbReference type="Proteomes" id="UP001500886">
    <property type="component" value="Unassembled WGS sequence"/>
</dbReference>
<dbReference type="PANTHER" id="PTHR47505">
    <property type="entry name" value="DNA UTILIZATION PROTEIN YHGH"/>
    <property type="match status" value="1"/>
</dbReference>
<reference evidence="3 4" key="1">
    <citation type="journal article" date="2019" name="Int. J. Syst. Evol. Microbiol.">
        <title>The Global Catalogue of Microorganisms (GCM) 10K type strain sequencing project: providing services to taxonomists for standard genome sequencing and annotation.</title>
        <authorList>
            <consortium name="The Broad Institute Genomics Platform"/>
            <consortium name="The Broad Institute Genome Sequencing Center for Infectious Disease"/>
            <person name="Wu L."/>
            <person name="Ma J."/>
        </authorList>
    </citation>
    <scope>NUCLEOTIDE SEQUENCE [LARGE SCALE GENOMIC DNA]</scope>
    <source>
        <strain evidence="3 4">JCM 4542</strain>
    </source>
</reference>
<evidence type="ECO:0000313" key="4">
    <source>
        <dbReference type="Proteomes" id="UP001500886"/>
    </source>
</evidence>
<accession>A0ABN3U3Z0</accession>
<protein>
    <submittedName>
        <fullName evidence="3">ComF family protein</fullName>
    </submittedName>
</protein>
<dbReference type="Pfam" id="PF00156">
    <property type="entry name" value="Pribosyltran"/>
    <property type="match status" value="1"/>
</dbReference>
<evidence type="ECO:0000259" key="2">
    <source>
        <dbReference type="Pfam" id="PF00156"/>
    </source>
</evidence>
<keyword evidence="4" id="KW-1185">Reference proteome</keyword>